<dbReference type="eggNOG" id="ENOG502QQV3">
    <property type="taxonomic scope" value="Eukaryota"/>
</dbReference>
<proteinExistence type="predicted"/>
<dbReference type="AlphaFoldDB" id="I0YU20"/>
<name>I0YU20_COCSC</name>
<organism evidence="2 3">
    <name type="scientific">Coccomyxa subellipsoidea (strain C-169)</name>
    <name type="common">Green microalga</name>
    <dbReference type="NCBI Taxonomy" id="574566"/>
    <lineage>
        <taxon>Eukaryota</taxon>
        <taxon>Viridiplantae</taxon>
        <taxon>Chlorophyta</taxon>
        <taxon>core chlorophytes</taxon>
        <taxon>Trebouxiophyceae</taxon>
        <taxon>Trebouxiophyceae incertae sedis</taxon>
        <taxon>Coccomyxaceae</taxon>
        <taxon>Coccomyxa</taxon>
        <taxon>Coccomyxa subellipsoidea</taxon>
    </lineage>
</organism>
<evidence type="ECO:0000256" key="1">
    <source>
        <dbReference type="SAM" id="MobiDB-lite"/>
    </source>
</evidence>
<keyword evidence="3" id="KW-1185">Reference proteome</keyword>
<dbReference type="GeneID" id="17039874"/>
<feature type="region of interest" description="Disordered" evidence="1">
    <location>
        <begin position="1"/>
        <end position="48"/>
    </location>
</feature>
<evidence type="ECO:0000313" key="3">
    <source>
        <dbReference type="Proteomes" id="UP000007264"/>
    </source>
</evidence>
<dbReference type="RefSeq" id="XP_005646433.1">
    <property type="nucleotide sequence ID" value="XM_005646376.1"/>
</dbReference>
<dbReference type="EMBL" id="AGSI01000011">
    <property type="protein sequence ID" value="EIE21889.1"/>
    <property type="molecule type" value="Genomic_DNA"/>
</dbReference>
<evidence type="ECO:0000313" key="2">
    <source>
        <dbReference type="EMBL" id="EIE21889.1"/>
    </source>
</evidence>
<accession>I0YU20</accession>
<gene>
    <name evidence="2" type="ORF">COCSUDRAFT_56336</name>
</gene>
<dbReference type="Proteomes" id="UP000007264">
    <property type="component" value="Unassembled WGS sequence"/>
</dbReference>
<feature type="region of interest" description="Disordered" evidence="1">
    <location>
        <begin position="73"/>
        <end position="95"/>
    </location>
</feature>
<feature type="compositionally biased region" description="Low complexity" evidence="1">
    <location>
        <begin position="8"/>
        <end position="21"/>
    </location>
</feature>
<comment type="caution">
    <text evidence="2">The sequence shown here is derived from an EMBL/GenBank/DDBJ whole genome shotgun (WGS) entry which is preliminary data.</text>
</comment>
<protein>
    <recommendedName>
        <fullName evidence="4">DRBM domain-containing protein</fullName>
    </recommendedName>
</protein>
<evidence type="ECO:0008006" key="4">
    <source>
        <dbReference type="Google" id="ProtNLM"/>
    </source>
</evidence>
<dbReference type="SUPFAM" id="SSF54768">
    <property type="entry name" value="dsRNA-binding domain-like"/>
    <property type="match status" value="2"/>
</dbReference>
<dbReference type="OrthoDB" id="505629at2759"/>
<dbReference type="STRING" id="574566.I0YU20"/>
<dbReference type="CDD" id="cd00048">
    <property type="entry name" value="DSRM_SF"/>
    <property type="match status" value="1"/>
</dbReference>
<dbReference type="KEGG" id="csl:COCSUDRAFT_56336"/>
<dbReference type="Gene3D" id="3.30.160.20">
    <property type="match status" value="1"/>
</dbReference>
<sequence length="488" mass="51420">MPSRAKRAAAGAPQGAAQYYPGNRSLAAPKQHYPDTAPGPGTVPAQLLPTASFPALPSQQEFAAALAQGPLQHLGAPEPYDPLRHGPVAQQVHSSSGGLSTFQFAAGAAQPMPAMRPVSIHQTETGTRAPPSQAGHPLAAAATRESAEQAAAQFFQSLSQQGIQGGPGGSSNSPAQPAGQATVNQANEDGMPASTVAAHAQTNGVKGPDAEGGVALADVIVWRRGQWVGPSPREHMLEWSLKHMLPRPCYDVMQSSDAPSLFQATCILPHLALQVTPVVPYAAPEDAEQNAALMAIVYIEGALAKDSAMCTLTRVGQPALPGWTPVQVNSPALPSHAQLVKEMLDQEFEVRKVALGKEQDMLKIQQEALLQGGPNAQSIAANLFKELNDPGGTEDGPALKKQRMQAPQVKGPVQELKEFCEKHKWQLPTYEFSPGPEGRGYVCRLTLPDANISGMQSGLQPNQKAAKAEVSVDGLKVAHIYAAQEEQS</sequence>
<reference evidence="2 3" key="1">
    <citation type="journal article" date="2012" name="Genome Biol.">
        <title>The genome of the polar eukaryotic microalga coccomyxa subellipsoidea reveals traits of cold adaptation.</title>
        <authorList>
            <person name="Blanc G."/>
            <person name="Agarkova I."/>
            <person name="Grimwood J."/>
            <person name="Kuo A."/>
            <person name="Brueggeman A."/>
            <person name="Dunigan D."/>
            <person name="Gurnon J."/>
            <person name="Ladunga I."/>
            <person name="Lindquist E."/>
            <person name="Lucas S."/>
            <person name="Pangilinan J."/>
            <person name="Proschold T."/>
            <person name="Salamov A."/>
            <person name="Schmutz J."/>
            <person name="Weeks D."/>
            <person name="Yamada T."/>
            <person name="Claverie J.M."/>
            <person name="Grigoriev I."/>
            <person name="Van Etten J."/>
            <person name="Lomsadze A."/>
            <person name="Borodovsky M."/>
        </authorList>
    </citation>
    <scope>NUCLEOTIDE SEQUENCE [LARGE SCALE GENOMIC DNA]</scope>
    <source>
        <strain evidence="2 3">C-169</strain>
    </source>
</reference>
<feature type="region of interest" description="Disordered" evidence="1">
    <location>
        <begin position="123"/>
        <end position="181"/>
    </location>
</feature>
<feature type="compositionally biased region" description="Low complexity" evidence="1">
    <location>
        <begin position="139"/>
        <end position="162"/>
    </location>
</feature>